<reference evidence="2 3" key="1">
    <citation type="journal article" date="2017" name="Appl. Environ. Microbiol.">
        <title>Parallel evolution of two clades of a major Atlantic endemic Vibrio parahaemolyticus pathogen lineage by independent acquisition of related pathogenicity islands.</title>
        <authorList>
            <person name="Xu F."/>
            <person name="Gonzalez-Escalona N."/>
            <person name="Drees K.P."/>
            <person name="Sebra R.P."/>
            <person name="Cooper V.S."/>
            <person name="Jones S.H."/>
            <person name="Whistler C.A."/>
        </authorList>
    </citation>
    <scope>NUCLEOTIDE SEQUENCE [LARGE SCALE GENOMIC DNA]</scope>
    <source>
        <strain evidence="2 3">MAVP-3</strain>
    </source>
</reference>
<feature type="non-terminal residue" evidence="2">
    <location>
        <position position="128"/>
    </location>
</feature>
<protein>
    <recommendedName>
        <fullName evidence="1">Multi-ubiquitin domain-containing protein</fullName>
    </recommendedName>
</protein>
<proteinExistence type="predicted"/>
<evidence type="ECO:0000313" key="3">
    <source>
        <dbReference type="Proteomes" id="UP000214596"/>
    </source>
</evidence>
<evidence type="ECO:0000259" key="1">
    <source>
        <dbReference type="Pfam" id="PF14452"/>
    </source>
</evidence>
<feature type="non-terminal residue" evidence="2">
    <location>
        <position position="1"/>
    </location>
</feature>
<dbReference type="EMBL" id="NIXT01001842">
    <property type="protein sequence ID" value="OXE30810.1"/>
    <property type="molecule type" value="Genomic_DNA"/>
</dbReference>
<gene>
    <name evidence="2" type="ORF">CA163_21395</name>
</gene>
<sequence length="128" mass="14425">FALDSLQFRSLSVQDPVPTGRQLIEIAGLDSFDDYSLFAILPSGDFEDIRLNETVDLRARGVERFIAFKTDRDFKFSLKGRQIVWGKSEIDGSDLYFLADVADEQAIFLDVRGGTDRLIEPDDTVDLS</sequence>
<evidence type="ECO:0000313" key="2">
    <source>
        <dbReference type="EMBL" id="OXE30810.1"/>
    </source>
</evidence>
<feature type="domain" description="Multi-ubiquitin" evidence="1">
    <location>
        <begin position="8"/>
        <end position="69"/>
    </location>
</feature>
<organism evidence="2 3">
    <name type="scientific">Vibrio parahaemolyticus</name>
    <dbReference type="NCBI Taxonomy" id="670"/>
    <lineage>
        <taxon>Bacteria</taxon>
        <taxon>Pseudomonadati</taxon>
        <taxon>Pseudomonadota</taxon>
        <taxon>Gammaproteobacteria</taxon>
        <taxon>Vibrionales</taxon>
        <taxon>Vibrionaceae</taxon>
        <taxon>Vibrio</taxon>
    </lineage>
</organism>
<dbReference type="Pfam" id="PF14452">
    <property type="entry name" value="Multi_ubiq"/>
    <property type="match status" value="2"/>
</dbReference>
<feature type="domain" description="Multi-ubiquitin" evidence="1">
    <location>
        <begin position="74"/>
        <end position="128"/>
    </location>
</feature>
<name>A0A227J6W4_VIBPH</name>
<dbReference type="AlphaFoldDB" id="A0A227J6W4"/>
<comment type="caution">
    <text evidence="2">The sequence shown here is derived from an EMBL/GenBank/DDBJ whole genome shotgun (WGS) entry which is preliminary data.</text>
</comment>
<dbReference type="Proteomes" id="UP000214596">
    <property type="component" value="Unassembled WGS sequence"/>
</dbReference>
<dbReference type="InterPro" id="IPR027802">
    <property type="entry name" value="Multi-ubiquitin_dom"/>
</dbReference>
<accession>A0A227J6W4</accession>